<dbReference type="AlphaFoldDB" id="A0A0A5G450"/>
<organism evidence="1 2">
    <name type="scientific">Pontibacillus litoralis JSM 072002</name>
    <dbReference type="NCBI Taxonomy" id="1385512"/>
    <lineage>
        <taxon>Bacteria</taxon>
        <taxon>Bacillati</taxon>
        <taxon>Bacillota</taxon>
        <taxon>Bacilli</taxon>
        <taxon>Bacillales</taxon>
        <taxon>Bacillaceae</taxon>
        <taxon>Pontibacillus</taxon>
    </lineage>
</organism>
<dbReference type="RefSeq" id="WP_036833929.1">
    <property type="nucleotide sequence ID" value="NZ_AVPG01000010.1"/>
</dbReference>
<dbReference type="Proteomes" id="UP000030401">
    <property type="component" value="Unassembled WGS sequence"/>
</dbReference>
<gene>
    <name evidence="1" type="ORF">N784_02945</name>
</gene>
<dbReference type="STRING" id="1385512.N784_02945"/>
<protein>
    <submittedName>
        <fullName evidence="1">Arginine deiminase</fullName>
    </submittedName>
</protein>
<dbReference type="PANTHER" id="PTHR47271">
    <property type="entry name" value="ARGININE DEIMINASE"/>
    <property type="match status" value="1"/>
</dbReference>
<reference evidence="1 2" key="1">
    <citation type="submission" date="2013-08" db="EMBL/GenBank/DDBJ databases">
        <authorList>
            <person name="Huang J."/>
            <person name="Wang G."/>
        </authorList>
    </citation>
    <scope>NUCLEOTIDE SEQUENCE [LARGE SCALE GENOMIC DNA]</scope>
    <source>
        <strain evidence="1 2">JSM 072002</strain>
    </source>
</reference>
<dbReference type="EMBL" id="AVPG01000010">
    <property type="protein sequence ID" value="KGX86829.1"/>
    <property type="molecule type" value="Genomic_DNA"/>
</dbReference>
<name>A0A0A5G450_9BACI</name>
<accession>A0A0A5G450</accession>
<dbReference type="eggNOG" id="COG1834">
    <property type="taxonomic scope" value="Bacteria"/>
</dbReference>
<keyword evidence="2" id="KW-1185">Reference proteome</keyword>
<evidence type="ECO:0000313" key="2">
    <source>
        <dbReference type="Proteomes" id="UP000030401"/>
    </source>
</evidence>
<dbReference type="Pfam" id="PF19420">
    <property type="entry name" value="DDAH_eukar"/>
    <property type="match status" value="1"/>
</dbReference>
<dbReference type="SUPFAM" id="SSF55909">
    <property type="entry name" value="Pentein"/>
    <property type="match status" value="1"/>
</dbReference>
<sequence>MYNLRPHCQSEIFSLRSVIVSPPSVIDIPNLKAAKEVQWNEPVNHSIAQEQHNNLCHALSEENVHILRYTDYLCEPDARLSKQLINRMFVRDLACVMKDTILPGHAGTSMRKPEYDHMQSLLRVWFCDEFKEIDVQISQGLEFGDLLILNRDAILINVGARTSVHSVKAILKQLFAIGFSEIAIIDLPRTSETLHLDMNCNIAHEDVIVAKSFLRFFPIQVYTNEKDYNYYMMEDYVRRHQFEVYWLEVYNTIPDINFLNINPETILLSTKANRRIFNDHPKLRNKNIIPVEVDELEKGGGGIRCMTLPLERRN</sequence>
<dbReference type="Pfam" id="PF02274">
    <property type="entry name" value="ADI"/>
    <property type="match status" value="1"/>
</dbReference>
<proteinExistence type="predicted"/>
<comment type="caution">
    <text evidence="1">The sequence shown here is derived from an EMBL/GenBank/DDBJ whole genome shotgun (WGS) entry which is preliminary data.</text>
</comment>
<dbReference type="Gene3D" id="3.75.10.10">
    <property type="entry name" value="L-arginine/glycine Amidinotransferase, Chain A"/>
    <property type="match status" value="1"/>
</dbReference>
<dbReference type="GO" id="GO:0019546">
    <property type="term" value="P:L-arginine deiminase pathway"/>
    <property type="evidence" value="ECO:0007669"/>
    <property type="project" value="TreeGrafter"/>
</dbReference>
<dbReference type="OrthoDB" id="9807502at2"/>
<dbReference type="GO" id="GO:0016990">
    <property type="term" value="F:arginine deiminase activity"/>
    <property type="evidence" value="ECO:0007669"/>
    <property type="project" value="TreeGrafter"/>
</dbReference>
<evidence type="ECO:0000313" key="1">
    <source>
        <dbReference type="EMBL" id="KGX86829.1"/>
    </source>
</evidence>
<dbReference type="PANTHER" id="PTHR47271:SF2">
    <property type="entry name" value="ARGININE DEIMINASE"/>
    <property type="match status" value="1"/>
</dbReference>